<keyword evidence="9" id="KW-1185">Reference proteome</keyword>
<dbReference type="InterPro" id="IPR011701">
    <property type="entry name" value="MFS"/>
</dbReference>
<protein>
    <submittedName>
        <fullName evidence="8">MFS transporter</fullName>
    </submittedName>
</protein>
<dbReference type="Proteomes" id="UP000616499">
    <property type="component" value="Unassembled WGS sequence"/>
</dbReference>
<evidence type="ECO:0000256" key="5">
    <source>
        <dbReference type="ARBA" id="ARBA00023136"/>
    </source>
</evidence>
<feature type="transmembrane region" description="Helical" evidence="6">
    <location>
        <begin position="356"/>
        <end position="375"/>
    </location>
</feature>
<keyword evidence="2" id="KW-1003">Cell membrane</keyword>
<keyword evidence="5 6" id="KW-0472">Membrane</keyword>
<dbReference type="Pfam" id="PF07690">
    <property type="entry name" value="MFS_1"/>
    <property type="match status" value="1"/>
</dbReference>
<feature type="transmembrane region" description="Helical" evidence="6">
    <location>
        <begin position="70"/>
        <end position="89"/>
    </location>
</feature>
<feature type="transmembrane region" description="Helical" evidence="6">
    <location>
        <begin position="42"/>
        <end position="63"/>
    </location>
</feature>
<reference evidence="9" key="1">
    <citation type="journal article" date="2019" name="Int. J. Syst. Evol. Microbiol.">
        <title>The Global Catalogue of Microorganisms (GCM) 10K type strain sequencing project: providing services to taxonomists for standard genome sequencing and annotation.</title>
        <authorList>
            <consortium name="The Broad Institute Genomics Platform"/>
            <consortium name="The Broad Institute Genome Sequencing Center for Infectious Disease"/>
            <person name="Wu L."/>
            <person name="Ma J."/>
        </authorList>
    </citation>
    <scope>NUCLEOTIDE SEQUENCE [LARGE SCALE GENOMIC DNA]</scope>
    <source>
        <strain evidence="9">JCM 13501</strain>
    </source>
</reference>
<evidence type="ECO:0000313" key="9">
    <source>
        <dbReference type="Proteomes" id="UP000616499"/>
    </source>
</evidence>
<dbReference type="RefSeq" id="WP_188865546.1">
    <property type="nucleotide sequence ID" value="NZ_BMNW01000003.1"/>
</dbReference>
<proteinExistence type="predicted"/>
<evidence type="ECO:0000256" key="4">
    <source>
        <dbReference type="ARBA" id="ARBA00022989"/>
    </source>
</evidence>
<accession>A0ABQ2GNE6</accession>
<feature type="transmembrane region" description="Helical" evidence="6">
    <location>
        <begin position="329"/>
        <end position="350"/>
    </location>
</feature>
<dbReference type="Gene3D" id="1.20.1250.20">
    <property type="entry name" value="MFS general substrate transporter like domains"/>
    <property type="match status" value="2"/>
</dbReference>
<comment type="subcellular location">
    <subcellularLocation>
        <location evidence="1">Cell membrane</location>
        <topology evidence="1">Multi-pass membrane protein</topology>
    </subcellularLocation>
</comment>
<feature type="transmembrane region" description="Helical" evidence="6">
    <location>
        <begin position="127"/>
        <end position="147"/>
    </location>
</feature>
<feature type="transmembrane region" description="Helical" evidence="6">
    <location>
        <begin position="266"/>
        <end position="283"/>
    </location>
</feature>
<evidence type="ECO:0000313" key="8">
    <source>
        <dbReference type="EMBL" id="GGM05012.1"/>
    </source>
</evidence>
<evidence type="ECO:0000256" key="2">
    <source>
        <dbReference type="ARBA" id="ARBA00022475"/>
    </source>
</evidence>
<dbReference type="CDD" id="cd17324">
    <property type="entry name" value="MFS_NepI_like"/>
    <property type="match status" value="1"/>
</dbReference>
<feature type="transmembrane region" description="Helical" evidence="6">
    <location>
        <begin position="295"/>
        <end position="317"/>
    </location>
</feature>
<keyword evidence="3 6" id="KW-0812">Transmembrane</keyword>
<dbReference type="InterPro" id="IPR036259">
    <property type="entry name" value="MFS_trans_sf"/>
</dbReference>
<feature type="transmembrane region" description="Helical" evidence="6">
    <location>
        <begin position="95"/>
        <end position="120"/>
    </location>
</feature>
<dbReference type="EMBL" id="BMNW01000003">
    <property type="protein sequence ID" value="GGM05012.1"/>
    <property type="molecule type" value="Genomic_DNA"/>
</dbReference>
<dbReference type="SUPFAM" id="SSF103473">
    <property type="entry name" value="MFS general substrate transporter"/>
    <property type="match status" value="1"/>
</dbReference>
<evidence type="ECO:0000256" key="6">
    <source>
        <dbReference type="SAM" id="Phobius"/>
    </source>
</evidence>
<dbReference type="PANTHER" id="PTHR43124">
    <property type="entry name" value="PURINE EFFLUX PUMP PBUE"/>
    <property type="match status" value="1"/>
</dbReference>
<evidence type="ECO:0000256" key="3">
    <source>
        <dbReference type="ARBA" id="ARBA00022692"/>
    </source>
</evidence>
<dbReference type="PANTHER" id="PTHR43124:SF8">
    <property type="entry name" value="INNER MEMBRANE TRANSPORT PROTEIN YDHP"/>
    <property type="match status" value="1"/>
</dbReference>
<dbReference type="InterPro" id="IPR050189">
    <property type="entry name" value="MFS_Efflux_Transporters"/>
</dbReference>
<feature type="domain" description="Major facilitator superfamily (MFS) profile" evidence="7">
    <location>
        <begin position="4"/>
        <end position="379"/>
    </location>
</feature>
<evidence type="ECO:0000256" key="1">
    <source>
        <dbReference type="ARBA" id="ARBA00004651"/>
    </source>
</evidence>
<name>A0ABQ2GNE6_9PSED</name>
<feature type="transmembrane region" description="Helical" evidence="6">
    <location>
        <begin position="199"/>
        <end position="224"/>
    </location>
</feature>
<feature type="transmembrane region" description="Helical" evidence="6">
    <location>
        <begin position="159"/>
        <end position="178"/>
    </location>
</feature>
<evidence type="ECO:0000259" key="7">
    <source>
        <dbReference type="PROSITE" id="PS50850"/>
    </source>
</evidence>
<comment type="caution">
    <text evidence="8">The sequence shown here is derived from an EMBL/GenBank/DDBJ whole genome shotgun (WGS) entry which is preliminary data.</text>
</comment>
<keyword evidence="4 6" id="KW-1133">Transmembrane helix</keyword>
<gene>
    <name evidence="8" type="ORF">GCM10009425_15440</name>
</gene>
<dbReference type="InterPro" id="IPR020846">
    <property type="entry name" value="MFS_dom"/>
</dbReference>
<sequence length="387" mass="40030">MPASLLVLALSAFAIGTTEFVIMGLLPNVANDLHVSIPTAGWLVSGYALGVAIGAPFMAMVTANWPRKMALLVLMGIFIIGNVLCALAGDYNVLMLARIITALCHGAFFGIGSVVAASLVPANRRASAVALMFTGLTLANVLGVPLGTALGQATGWRSTFGAVSLIGVLSLIGLWFVLPSKAPQEKTDLRREMAALKGASFWLSLSMTVMFSASMFALFTYITPLLTDVTDLSERGVTSTLLLIGVGLTLGNIVGGRLADWRLSTTLIGIFIAMAMVSFLLAWTSHNVVAAEVTLFLWAAAAFAAVPALQINVVTFGKDAPNLVSTLNIGAFNVGNALGAWVGGSVIAHGLGLTTVPLAAGGLALIALILTLLTFSQARKSGLAVSQ</sequence>
<organism evidence="8 9">
    <name type="scientific">Pseudomonas asuensis</name>
    <dbReference type="NCBI Taxonomy" id="1825787"/>
    <lineage>
        <taxon>Bacteria</taxon>
        <taxon>Pseudomonadati</taxon>
        <taxon>Pseudomonadota</taxon>
        <taxon>Gammaproteobacteria</taxon>
        <taxon>Pseudomonadales</taxon>
        <taxon>Pseudomonadaceae</taxon>
        <taxon>Pseudomonas</taxon>
    </lineage>
</organism>
<dbReference type="PROSITE" id="PS50850">
    <property type="entry name" value="MFS"/>
    <property type="match status" value="1"/>
</dbReference>
<feature type="transmembrane region" description="Helical" evidence="6">
    <location>
        <begin position="236"/>
        <end position="254"/>
    </location>
</feature>